<evidence type="ECO:0000313" key="8">
    <source>
        <dbReference type="Proteomes" id="UP000000267"/>
    </source>
</evidence>
<accession>A7TIH1</accession>
<dbReference type="Gene3D" id="1.25.10.10">
    <property type="entry name" value="Leucine-rich Repeat Variant"/>
    <property type="match status" value="1"/>
</dbReference>
<evidence type="ECO:0000313" key="7">
    <source>
        <dbReference type="EMBL" id="EDO17909.1"/>
    </source>
</evidence>
<feature type="domain" description="ATPase V1 complex subunit H C-terminal" evidence="6">
    <location>
        <begin position="345"/>
        <end position="473"/>
    </location>
</feature>
<dbReference type="GO" id="GO:0000221">
    <property type="term" value="C:vacuolar proton-transporting V-type ATPase, V1 domain"/>
    <property type="evidence" value="ECO:0007669"/>
    <property type="project" value="UniProtKB-UniRule"/>
</dbReference>
<dbReference type="InterPro" id="IPR004908">
    <property type="entry name" value="ATPase_V1-cplx_hsu"/>
</dbReference>
<dbReference type="InterPro" id="IPR038497">
    <property type="entry name" value="ATPase_V1-cplx_hsu_C_sf"/>
</dbReference>
<organism evidence="8">
    <name type="scientific">Vanderwaltozyma polyspora (strain ATCC 22028 / DSM 70294 / BCRC 21397 / CBS 2163 / NBRC 10782 / NRRL Y-8283 / UCD 57-17)</name>
    <name type="common">Kluyveromyces polysporus</name>
    <dbReference type="NCBI Taxonomy" id="436907"/>
    <lineage>
        <taxon>Eukaryota</taxon>
        <taxon>Fungi</taxon>
        <taxon>Dikarya</taxon>
        <taxon>Ascomycota</taxon>
        <taxon>Saccharomycotina</taxon>
        <taxon>Saccharomycetes</taxon>
        <taxon>Saccharomycetales</taxon>
        <taxon>Saccharomycetaceae</taxon>
        <taxon>Vanderwaltozyma</taxon>
    </lineage>
</organism>
<reference evidence="7 8" key="1">
    <citation type="journal article" date="2007" name="Proc. Natl. Acad. Sci. U.S.A.">
        <title>Independent sorting-out of thousands of duplicated gene pairs in two yeast species descended from a whole-genome duplication.</title>
        <authorList>
            <person name="Scannell D.R."/>
            <person name="Frank A.C."/>
            <person name="Conant G.C."/>
            <person name="Byrne K.P."/>
            <person name="Woolfit M."/>
            <person name="Wolfe K.H."/>
        </authorList>
    </citation>
    <scope>NUCLEOTIDE SEQUENCE [LARGE SCALE GENOMIC DNA]</scope>
    <source>
        <strain evidence="8">ATCC 22028 / DSM 70294 / BCRC 21397 / CBS 2163 / NBRC 10782 / NRRL Y-8283 / UCD 57-17</strain>
    </source>
</reference>
<comment type="function">
    <text evidence="5">Subunit of the V1 complex of vacuolar(H+)-ATPase (V-ATPase), a multisubunit enzyme composed of a peripheral complex (V1) that hydrolyzes ATP and a membrane integral complex (V0) that translocates protons. V-ATPase is responsible for acidifying and maintaining the pH of intracellular compartments.</text>
</comment>
<gene>
    <name evidence="7" type="ORF">Kpol_1010p24</name>
</gene>
<dbReference type="GO" id="GO:0007035">
    <property type="term" value="P:vacuolar acidification"/>
    <property type="evidence" value="ECO:0007669"/>
    <property type="project" value="EnsemblFungi"/>
</dbReference>
<keyword evidence="2 5" id="KW-0813">Transport</keyword>
<dbReference type="GO" id="GO:0000329">
    <property type="term" value="C:fungal-type vacuole membrane"/>
    <property type="evidence" value="ECO:0007669"/>
    <property type="project" value="EnsemblFungi"/>
</dbReference>
<dbReference type="InterPro" id="IPR016024">
    <property type="entry name" value="ARM-type_fold"/>
</dbReference>
<dbReference type="PANTHER" id="PTHR10698:SF0">
    <property type="entry name" value="V-TYPE PROTON ATPASE SUBUNIT H"/>
    <property type="match status" value="1"/>
</dbReference>
<dbReference type="Pfam" id="PF11698">
    <property type="entry name" value="V-ATPase_H_C"/>
    <property type="match status" value="1"/>
</dbReference>
<comment type="similarity">
    <text evidence="1 5">Belongs to the V-ATPase H subunit family.</text>
</comment>
<dbReference type="KEGG" id="vpo:Kpol_1010p24"/>
<dbReference type="HOGENOM" id="CLU_025709_4_0_1"/>
<evidence type="ECO:0000256" key="1">
    <source>
        <dbReference type="ARBA" id="ARBA00008613"/>
    </source>
</evidence>
<evidence type="ECO:0000256" key="4">
    <source>
        <dbReference type="ARBA" id="ARBA00023065"/>
    </source>
</evidence>
<dbReference type="PIRSF" id="PIRSF032184">
    <property type="entry name" value="ATPase_V1_H"/>
    <property type="match status" value="1"/>
</dbReference>
<dbReference type="EMBL" id="DS480396">
    <property type="protein sequence ID" value="EDO17909.1"/>
    <property type="molecule type" value="Genomic_DNA"/>
</dbReference>
<name>A7TIH1_VANPO</name>
<dbReference type="OMA" id="GIQLQYY"/>
<dbReference type="Pfam" id="PF03224">
    <property type="entry name" value="V-ATPase_H_N"/>
    <property type="match status" value="1"/>
</dbReference>
<evidence type="ECO:0000256" key="3">
    <source>
        <dbReference type="ARBA" id="ARBA00022781"/>
    </source>
</evidence>
<dbReference type="InterPro" id="IPR011989">
    <property type="entry name" value="ARM-like"/>
</dbReference>
<dbReference type="PhylomeDB" id="A7TIH1"/>
<comment type="subunit">
    <text evidence="5">V-ATPase is a heteromultimeric enzyme made up of two complexes: the ATP-hydrolytic V1 complex and the proton translocation V0 complex.</text>
</comment>
<dbReference type="GO" id="GO:0046961">
    <property type="term" value="F:proton-transporting ATPase activity, rotational mechanism"/>
    <property type="evidence" value="ECO:0007669"/>
    <property type="project" value="UniProtKB-UniRule"/>
</dbReference>
<dbReference type="InParanoid" id="A7TIH1"/>
<dbReference type="Gene3D" id="1.25.40.150">
    <property type="entry name" value="V-type ATPase, subunit H, C-terminal domain"/>
    <property type="match status" value="1"/>
</dbReference>
<keyword evidence="3 5" id="KW-0375">Hydrogen ion transport</keyword>
<evidence type="ECO:0000256" key="5">
    <source>
        <dbReference type="PIRNR" id="PIRNR032184"/>
    </source>
</evidence>
<dbReference type="GeneID" id="5546164"/>
<dbReference type="SUPFAM" id="SSF48371">
    <property type="entry name" value="ARM repeat"/>
    <property type="match status" value="1"/>
</dbReference>
<dbReference type="OrthoDB" id="10263554at2759"/>
<proteinExistence type="inferred from homology"/>
<dbReference type="STRING" id="436907.A7TIH1"/>
<dbReference type="RefSeq" id="XP_001645767.1">
    <property type="nucleotide sequence ID" value="XM_001645717.1"/>
</dbReference>
<sequence>MATQILLDSTHFNEIRNAIRSRSVAWDAIARSSEIDANDVNVAKKLESILIHKSAGSDITPTHIDGDIIKPLIHFLKTSTNEESRKYVTNLLAELLSSDMYSEPTIEYFRTEPEQLDELYDCSFNTTDAQTNLISSFNIVSLLIQQGLINVGLVKKLLTNDLYLDILRNLEQMDACYVCIRLLQELASKKEYRMTIWRNNGGFIHIVFDIISRAIQPNSTTKIVATNSNNLGIQLQYYSLLLLWLLAFDTQIAFELPHQYLQDFLNLLKLVKITIKEKIARLCFAIILQCCSKDVKGYKQLIKNLLLLGNTLPILQSLSERKYSDEELREDMTTLKELLDNEYKELTSFDEYLAELDSKLLCWSPPHIDNGFWSDNIDNFKNDNWKLFKQLANLLKEVSNEKDLKNITNKQKKIIIEVALSDITHVVDLLPESVNILTELNCKVVIMQLLNYPDSRVKYEALKATQAIIGYNYKN</sequence>
<evidence type="ECO:0000256" key="2">
    <source>
        <dbReference type="ARBA" id="ARBA00022448"/>
    </source>
</evidence>
<dbReference type="eggNOG" id="KOG2759">
    <property type="taxonomic scope" value="Eukaryota"/>
</dbReference>
<dbReference type="InterPro" id="IPR011987">
    <property type="entry name" value="ATPase_V1-cplx_hsu_C"/>
</dbReference>
<protein>
    <recommendedName>
        <fullName evidence="5">V-type proton ATPase subunit H</fullName>
    </recommendedName>
</protein>
<dbReference type="AlphaFoldDB" id="A7TIH1"/>
<dbReference type="PANTHER" id="PTHR10698">
    <property type="entry name" value="V-TYPE PROTON ATPASE SUBUNIT H"/>
    <property type="match status" value="1"/>
</dbReference>
<dbReference type="Proteomes" id="UP000000267">
    <property type="component" value="Unassembled WGS sequence"/>
</dbReference>
<dbReference type="FunCoup" id="A7TIH1">
    <property type="interactions" value="508"/>
</dbReference>
<keyword evidence="4 5" id="KW-0406">Ion transport</keyword>
<evidence type="ECO:0000259" key="6">
    <source>
        <dbReference type="Pfam" id="PF11698"/>
    </source>
</evidence>
<keyword evidence="8" id="KW-1185">Reference proteome</keyword>